<dbReference type="FunFam" id="3.40.605.10:FF:000001">
    <property type="entry name" value="Aldehyde dehydrogenase 1"/>
    <property type="match status" value="1"/>
</dbReference>
<dbReference type="PROSITE" id="PS00687">
    <property type="entry name" value="ALDEHYDE_DEHYDR_GLU"/>
    <property type="match status" value="1"/>
</dbReference>
<dbReference type="CDD" id="cd07112">
    <property type="entry name" value="ALDH_GABALDH-PuuC"/>
    <property type="match status" value="1"/>
</dbReference>
<dbReference type="EMBL" id="WTFN01000020">
    <property type="protein sequence ID" value="MWK56408.1"/>
    <property type="molecule type" value="Genomic_DNA"/>
</dbReference>
<keyword evidence="2 4" id="KW-0560">Oxidoreductase</keyword>
<dbReference type="PANTHER" id="PTHR11699">
    <property type="entry name" value="ALDEHYDE DEHYDROGENASE-RELATED"/>
    <property type="match status" value="1"/>
</dbReference>
<dbReference type="RefSeq" id="WP_044400721.1">
    <property type="nucleotide sequence ID" value="NZ_AP022213.1"/>
</dbReference>
<name>A0A1I0SH89_9GAMM</name>
<dbReference type="InterPro" id="IPR016163">
    <property type="entry name" value="Ald_DH_C"/>
</dbReference>
<sequence length="497" mass="52945">MTTLTRADWEQRAKSLQIETRAFVHGEYTPAASGATFECISPVDGRVLGLVASCDLADAEVAVKDARATFESGVWSRLAPVKRKEVMIRFADLLDAHAEELALLETLDMGKPIGDSLNIDVPSASRAIRWSGEAIDKIYDEVAATPHNELGLVTREPVGVVAAIVPWNFPLLMTCWKLGPALATGNSIILKPSEKSPLTGIRIAQLAIEAGIPAGVFNVLPGFGHTVGKALALHMDVDTLVFTGSTKIAKQLMIYAGESNMKRVWLEAGGKSPNIVFADAPDLKAAAESAAAAIAFNQGEVCTAGSRLLVENSIKEKFVPMVVEAIKGWKPGNPLDPATNVGALVDTTQMNNVLSYIQAGHDDGAKLVAGGKRVMEETGGTYVEPTIFDGVTNAMRIAKEEIFGPVLSVIGFDNEAEAVAIANDTIYGLAAAVWTSNLSRAHLVGKALRAGSVWINQYDGGDMTAPFGGFKQSGNGRDKSLHAFDKYTELKATWIKL</sequence>
<dbReference type="Proteomes" id="UP000501237">
    <property type="component" value="Chromosome"/>
</dbReference>
<evidence type="ECO:0000313" key="11">
    <source>
        <dbReference type="Proteomes" id="UP000515591"/>
    </source>
</evidence>
<evidence type="ECO:0000256" key="3">
    <source>
        <dbReference type="PROSITE-ProRule" id="PRU10007"/>
    </source>
</evidence>
<reference evidence="8 9" key="2">
    <citation type="submission" date="2019-12" db="EMBL/GenBank/DDBJ databases">
        <title>Draft genome sequence of Pseudomonas otitidis recovered from a chicken carcass.</title>
        <authorList>
            <person name="Vieira T.R."/>
            <person name="Oliviera E.F.C."/>
            <person name="Silva N.M.V."/>
            <person name="Sambrano G.E."/>
            <person name="Cibulski S.P."/>
            <person name="Cardoso M.R.I."/>
        </authorList>
    </citation>
    <scope>NUCLEOTIDE SEQUENCE [LARGE SCALE GENOMIC DNA]</scope>
    <source>
        <strain evidence="8 9">25_K</strain>
    </source>
</reference>
<evidence type="ECO:0000313" key="8">
    <source>
        <dbReference type="EMBL" id="MWK56408.1"/>
    </source>
</evidence>
<evidence type="ECO:0000256" key="2">
    <source>
        <dbReference type="ARBA" id="ARBA00023002"/>
    </source>
</evidence>
<reference evidence="7 10" key="3">
    <citation type="journal article" date="2020" name="Microbiol. Resour. Announc.">
        <title>Complete genome sequence of Pseudomonas otitidis strain MrB4, isolated from Lake Biwa in Japan.</title>
        <authorList>
            <person name="Miyazaki K."/>
            <person name="Hase E."/>
            <person name="Maruya T."/>
        </authorList>
    </citation>
    <scope>NUCLEOTIDE SEQUENCE [LARGE SCALE GENOMIC DNA]</scope>
    <source>
        <strain evidence="7 10">MrB4</strain>
    </source>
</reference>
<gene>
    <name evidence="8" type="ORF">GO594_10510</name>
    <name evidence="7" type="ORF">PtoMrB4_01710</name>
    <name evidence="6" type="ORF">WP8S17C03_01730</name>
</gene>
<evidence type="ECO:0000313" key="9">
    <source>
        <dbReference type="Proteomes" id="UP000461288"/>
    </source>
</evidence>
<dbReference type="KEGG" id="poj:PtoMrB4_01710"/>
<dbReference type="STRING" id="319939.SAMN05216263_10156"/>
<comment type="similarity">
    <text evidence="1 4">Belongs to the aldehyde dehydrogenase family.</text>
</comment>
<dbReference type="EMBL" id="AP022642">
    <property type="protein sequence ID" value="BCA26194.1"/>
    <property type="molecule type" value="Genomic_DNA"/>
</dbReference>
<dbReference type="FunFam" id="3.40.309.10:FF:000012">
    <property type="entry name" value="Betaine aldehyde dehydrogenase"/>
    <property type="match status" value="1"/>
</dbReference>
<accession>A0A1I0SH89</accession>
<dbReference type="Gene3D" id="3.40.309.10">
    <property type="entry name" value="Aldehyde Dehydrogenase, Chain A, domain 2"/>
    <property type="match status" value="1"/>
</dbReference>
<evidence type="ECO:0000256" key="4">
    <source>
        <dbReference type="RuleBase" id="RU003345"/>
    </source>
</evidence>
<dbReference type="InterPro" id="IPR016160">
    <property type="entry name" value="Ald_DH_CS_CYS"/>
</dbReference>
<dbReference type="InterPro" id="IPR029510">
    <property type="entry name" value="Ald_DH_CS_GLU"/>
</dbReference>
<dbReference type="EMBL" id="AP022213">
    <property type="protein sequence ID" value="BBT14124.1"/>
    <property type="molecule type" value="Genomic_DNA"/>
</dbReference>
<dbReference type="SUPFAM" id="SSF53720">
    <property type="entry name" value="ALDH-like"/>
    <property type="match status" value="1"/>
</dbReference>
<dbReference type="AlphaFoldDB" id="A0A1I0SH89"/>
<dbReference type="Gene3D" id="3.40.605.10">
    <property type="entry name" value="Aldehyde Dehydrogenase, Chain A, domain 1"/>
    <property type="match status" value="1"/>
</dbReference>
<dbReference type="Pfam" id="PF00171">
    <property type="entry name" value="Aldedh"/>
    <property type="match status" value="1"/>
</dbReference>
<evidence type="ECO:0000313" key="10">
    <source>
        <dbReference type="Proteomes" id="UP000501237"/>
    </source>
</evidence>
<dbReference type="GO" id="GO:0004030">
    <property type="term" value="F:aldehyde dehydrogenase [NAD(P)+] activity"/>
    <property type="evidence" value="ECO:0007669"/>
    <property type="project" value="UniProtKB-ARBA"/>
</dbReference>
<dbReference type="PROSITE" id="PS00070">
    <property type="entry name" value="ALDEHYDE_DEHYDR_CYS"/>
    <property type="match status" value="1"/>
</dbReference>
<dbReference type="GeneID" id="57395379"/>
<dbReference type="Proteomes" id="UP000515591">
    <property type="component" value="Chromosome"/>
</dbReference>
<reference evidence="6 11" key="1">
    <citation type="submission" date="2019-12" db="EMBL/GenBank/DDBJ databases">
        <title>complete genome sequences of Pseudomonas otitidis str. WP8-S17-CRE-03 isolated from wastewater treatment plant effluent.</title>
        <authorList>
            <person name="Sekizuka T."/>
            <person name="Itokawa K."/>
            <person name="Yatsu K."/>
            <person name="Inamine Y."/>
            <person name="Kuroda M."/>
        </authorList>
    </citation>
    <scope>NUCLEOTIDE SEQUENCE [LARGE SCALE GENOMIC DNA]</scope>
    <source>
        <strain evidence="6 11">WP8-S17-CRE-03</strain>
    </source>
</reference>
<protein>
    <submittedName>
        <fullName evidence="6 8">Aldehyde dehydrogenase</fullName>
    </submittedName>
</protein>
<dbReference type="InterPro" id="IPR016162">
    <property type="entry name" value="Ald_DH_N"/>
</dbReference>
<feature type="domain" description="Aldehyde dehydrogenase" evidence="5">
    <location>
        <begin position="30"/>
        <end position="492"/>
    </location>
</feature>
<evidence type="ECO:0000313" key="6">
    <source>
        <dbReference type="EMBL" id="BBT14124.1"/>
    </source>
</evidence>
<proteinExistence type="inferred from homology"/>
<evidence type="ECO:0000256" key="1">
    <source>
        <dbReference type="ARBA" id="ARBA00009986"/>
    </source>
</evidence>
<dbReference type="Proteomes" id="UP000461288">
    <property type="component" value="Unassembled WGS sequence"/>
</dbReference>
<evidence type="ECO:0000259" key="5">
    <source>
        <dbReference type="Pfam" id="PF00171"/>
    </source>
</evidence>
<dbReference type="InterPro" id="IPR015590">
    <property type="entry name" value="Aldehyde_DH_dom"/>
</dbReference>
<organism evidence="8 9">
    <name type="scientific">Metapseudomonas otitidis</name>
    <dbReference type="NCBI Taxonomy" id="319939"/>
    <lineage>
        <taxon>Bacteria</taxon>
        <taxon>Pseudomonadati</taxon>
        <taxon>Pseudomonadota</taxon>
        <taxon>Gammaproteobacteria</taxon>
        <taxon>Pseudomonadales</taxon>
        <taxon>Pseudomonadaceae</taxon>
        <taxon>Metapseudomonas</taxon>
    </lineage>
</organism>
<dbReference type="InterPro" id="IPR016161">
    <property type="entry name" value="Ald_DH/histidinol_DH"/>
</dbReference>
<evidence type="ECO:0000313" key="7">
    <source>
        <dbReference type="EMBL" id="BCA26194.1"/>
    </source>
</evidence>
<feature type="active site" evidence="3">
    <location>
        <position position="267"/>
    </location>
</feature>